<sequence>MMTKRIFPFSPLALALSALFVAPSYAQDTENEEHAMEQIVVTGSYIKSLEQAIDLKRANIGFSDSIVASDIADFPEQNLAEALQRMPGVTIERNKGLGQKVNVRSLPSEFTFVSINNLATASGSGG</sequence>
<feature type="non-terminal residue" evidence="2">
    <location>
        <position position="126"/>
    </location>
</feature>
<dbReference type="PANTHER" id="PTHR40980">
    <property type="entry name" value="PLUG DOMAIN-CONTAINING PROTEIN"/>
    <property type="match status" value="1"/>
</dbReference>
<organism evidence="2">
    <name type="scientific">marine sediment metagenome</name>
    <dbReference type="NCBI Taxonomy" id="412755"/>
    <lineage>
        <taxon>unclassified sequences</taxon>
        <taxon>metagenomes</taxon>
        <taxon>ecological metagenomes</taxon>
    </lineage>
</organism>
<name>A0A0F8ZGP8_9ZZZZ</name>
<accession>A0A0F8ZGP8</accession>
<dbReference type="PANTHER" id="PTHR40980:SF3">
    <property type="entry name" value="TONB-DEPENDENT RECEPTOR-LIKE BETA-BARREL DOMAIN-CONTAINING PROTEIN"/>
    <property type="match status" value="1"/>
</dbReference>
<dbReference type="SUPFAM" id="SSF56935">
    <property type="entry name" value="Porins"/>
    <property type="match status" value="1"/>
</dbReference>
<comment type="caution">
    <text evidence="2">The sequence shown here is derived from an EMBL/GenBank/DDBJ whole genome shotgun (WGS) entry which is preliminary data.</text>
</comment>
<evidence type="ECO:0000313" key="2">
    <source>
        <dbReference type="EMBL" id="KKK92908.1"/>
    </source>
</evidence>
<dbReference type="InterPro" id="IPR037066">
    <property type="entry name" value="Plug_dom_sf"/>
</dbReference>
<evidence type="ECO:0000259" key="1">
    <source>
        <dbReference type="Pfam" id="PF07715"/>
    </source>
</evidence>
<proteinExistence type="predicted"/>
<dbReference type="AlphaFoldDB" id="A0A0F8ZGP8"/>
<gene>
    <name evidence="2" type="ORF">LCGC14_2698170</name>
</gene>
<dbReference type="EMBL" id="LAZR01048004">
    <property type="protein sequence ID" value="KKK92908.1"/>
    <property type="molecule type" value="Genomic_DNA"/>
</dbReference>
<protein>
    <recommendedName>
        <fullName evidence="1">TonB-dependent receptor plug domain-containing protein</fullName>
    </recommendedName>
</protein>
<reference evidence="2" key="1">
    <citation type="journal article" date="2015" name="Nature">
        <title>Complex archaea that bridge the gap between prokaryotes and eukaryotes.</title>
        <authorList>
            <person name="Spang A."/>
            <person name="Saw J.H."/>
            <person name="Jorgensen S.L."/>
            <person name="Zaremba-Niedzwiedzka K."/>
            <person name="Martijn J."/>
            <person name="Lind A.E."/>
            <person name="van Eijk R."/>
            <person name="Schleper C."/>
            <person name="Guy L."/>
            <person name="Ettema T.J."/>
        </authorList>
    </citation>
    <scope>NUCLEOTIDE SEQUENCE</scope>
</reference>
<feature type="domain" description="TonB-dependent receptor plug" evidence="1">
    <location>
        <begin position="64"/>
        <end position="122"/>
    </location>
</feature>
<dbReference type="Gene3D" id="2.170.130.10">
    <property type="entry name" value="TonB-dependent receptor, plug domain"/>
    <property type="match status" value="1"/>
</dbReference>
<dbReference type="Pfam" id="PF07715">
    <property type="entry name" value="Plug"/>
    <property type="match status" value="1"/>
</dbReference>
<dbReference type="InterPro" id="IPR012910">
    <property type="entry name" value="Plug_dom"/>
</dbReference>